<evidence type="ECO:0000313" key="7">
    <source>
        <dbReference type="Ensembl" id="ENSPTXP00000020998.1"/>
    </source>
</evidence>
<evidence type="ECO:0000256" key="2">
    <source>
        <dbReference type="ARBA" id="ARBA00007363"/>
    </source>
</evidence>
<keyword evidence="3 6" id="KW-0812">Transmembrane</keyword>
<gene>
    <name evidence="7" type="primary">LOC113444492</name>
</gene>
<evidence type="ECO:0000256" key="5">
    <source>
        <dbReference type="ARBA" id="ARBA00023136"/>
    </source>
</evidence>
<dbReference type="InterPro" id="IPR009432">
    <property type="entry name" value="DUF1075"/>
</dbReference>
<evidence type="ECO:0000256" key="4">
    <source>
        <dbReference type="ARBA" id="ARBA00022989"/>
    </source>
</evidence>
<sequence>MSELSLAVGKIVRRLDKSIFSVARAAKRPYSTTNRLRCKPEKADEKNPHFRETVRSSPFSHEVSEWDKKLLLWSGRFKKKEDIPQHISAKMMSATRSKLRVKVAYFAMAFLLMGFVSAVIIGKQDAPKYRSLRYMHQSVEPIEETAESTSTKP</sequence>
<dbReference type="KEGG" id="ptex:113444492"/>
<reference evidence="7" key="1">
    <citation type="submission" date="2025-08" db="UniProtKB">
        <authorList>
            <consortium name="Ensembl"/>
        </authorList>
    </citation>
    <scope>IDENTIFICATION</scope>
</reference>
<feature type="transmembrane region" description="Helical" evidence="6">
    <location>
        <begin position="103"/>
        <end position="122"/>
    </location>
</feature>
<keyword evidence="4 6" id="KW-1133">Transmembrane helix</keyword>
<organism evidence="7 8">
    <name type="scientific">Pseudonaja textilis</name>
    <name type="common">Eastern brown snake</name>
    <dbReference type="NCBI Taxonomy" id="8673"/>
    <lineage>
        <taxon>Eukaryota</taxon>
        <taxon>Metazoa</taxon>
        <taxon>Chordata</taxon>
        <taxon>Craniata</taxon>
        <taxon>Vertebrata</taxon>
        <taxon>Euteleostomi</taxon>
        <taxon>Lepidosauria</taxon>
        <taxon>Squamata</taxon>
        <taxon>Bifurcata</taxon>
        <taxon>Unidentata</taxon>
        <taxon>Episquamata</taxon>
        <taxon>Toxicofera</taxon>
        <taxon>Serpentes</taxon>
        <taxon>Colubroidea</taxon>
        <taxon>Elapidae</taxon>
        <taxon>Hydrophiinae</taxon>
        <taxon>Pseudonaja</taxon>
    </lineage>
</organism>
<dbReference type="PANTHER" id="PTHR13674:SF5">
    <property type="entry name" value="UPF0389 PROTEIN CG9231"/>
    <property type="match status" value="1"/>
</dbReference>
<evidence type="ECO:0000313" key="8">
    <source>
        <dbReference type="Proteomes" id="UP000472273"/>
    </source>
</evidence>
<dbReference type="OrthoDB" id="8193498at2759"/>
<comment type="subcellular location">
    <subcellularLocation>
        <location evidence="1">Membrane</location>
        <topology evidence="1">Single-pass membrane protein</topology>
    </subcellularLocation>
</comment>
<dbReference type="Proteomes" id="UP000472273">
    <property type="component" value="Unplaced"/>
</dbReference>
<evidence type="ECO:0000256" key="3">
    <source>
        <dbReference type="ARBA" id="ARBA00022692"/>
    </source>
</evidence>
<name>A0A670ZF59_PSETE</name>
<dbReference type="GeneID" id="113444492"/>
<dbReference type="OMA" id="VKVAYFA"/>
<keyword evidence="8" id="KW-1185">Reference proteome</keyword>
<accession>A0A670ZF59</accession>
<evidence type="ECO:0000256" key="6">
    <source>
        <dbReference type="SAM" id="Phobius"/>
    </source>
</evidence>
<keyword evidence="5 6" id="KW-0472">Membrane</keyword>
<proteinExistence type="inferred from homology"/>
<dbReference type="Pfam" id="PF06388">
    <property type="entry name" value="DUF1075"/>
    <property type="match status" value="1"/>
</dbReference>
<dbReference type="RefSeq" id="XP_026569061.1">
    <property type="nucleotide sequence ID" value="XM_026713276.1"/>
</dbReference>
<dbReference type="GeneTree" id="ENSGT00990000212465"/>
<dbReference type="PANTHER" id="PTHR13674">
    <property type="entry name" value="GROWTH AND TRANSFORMATION-DEPENDENT PROTEIN"/>
    <property type="match status" value="1"/>
</dbReference>
<protein>
    <submittedName>
        <fullName evidence="7">Protein FAM162A-like</fullName>
    </submittedName>
</protein>
<dbReference type="GO" id="GO:0016020">
    <property type="term" value="C:membrane"/>
    <property type="evidence" value="ECO:0007669"/>
    <property type="project" value="UniProtKB-SubCell"/>
</dbReference>
<dbReference type="AlphaFoldDB" id="A0A670ZF59"/>
<dbReference type="Ensembl" id="ENSPTXT00000021638.1">
    <property type="protein sequence ID" value="ENSPTXP00000020998.1"/>
    <property type="gene ID" value="ENSPTXG00000014519.1"/>
</dbReference>
<reference evidence="7" key="2">
    <citation type="submission" date="2025-09" db="UniProtKB">
        <authorList>
            <consortium name="Ensembl"/>
        </authorList>
    </citation>
    <scope>IDENTIFICATION</scope>
</reference>
<evidence type="ECO:0000256" key="1">
    <source>
        <dbReference type="ARBA" id="ARBA00004167"/>
    </source>
</evidence>
<comment type="similarity">
    <text evidence="2">Belongs to the UPF0389 family.</text>
</comment>